<keyword evidence="4" id="KW-1185">Reference proteome</keyword>
<reference evidence="4" key="1">
    <citation type="submission" date="2018-08" db="EMBL/GenBank/DDBJ databases">
        <authorList>
            <person name="Liu Z.-W."/>
            <person name="Du Z.-J."/>
        </authorList>
    </citation>
    <scope>NUCLEOTIDE SEQUENCE [LARGE SCALE GENOMIC DNA]</scope>
    <source>
        <strain evidence="4">H4X</strain>
    </source>
</reference>
<proteinExistence type="predicted"/>
<feature type="domain" description="DUF4136" evidence="2">
    <location>
        <begin position="42"/>
        <end position="193"/>
    </location>
</feature>
<dbReference type="EMBL" id="QRGR01000019">
    <property type="protein sequence ID" value="RDV14031.1"/>
    <property type="molecule type" value="Genomic_DNA"/>
</dbReference>
<dbReference type="AlphaFoldDB" id="A0A3D8L9E2"/>
<dbReference type="InterPro" id="IPR025411">
    <property type="entry name" value="DUF4136"/>
</dbReference>
<dbReference type="RefSeq" id="WP_115566810.1">
    <property type="nucleotide sequence ID" value="NZ_QRGR01000019.1"/>
</dbReference>
<gene>
    <name evidence="3" type="ORF">DXT99_17185</name>
</gene>
<accession>A0A3D8L9E2</accession>
<evidence type="ECO:0000313" key="3">
    <source>
        <dbReference type="EMBL" id="RDV14031.1"/>
    </source>
</evidence>
<feature type="chain" id="PRO_5017774789" evidence="1">
    <location>
        <begin position="24"/>
        <end position="199"/>
    </location>
</feature>
<name>A0A3D8L9E2_9BACT</name>
<dbReference type="Proteomes" id="UP000256708">
    <property type="component" value="Unassembled WGS sequence"/>
</dbReference>
<dbReference type="Gene3D" id="3.30.160.670">
    <property type="match status" value="1"/>
</dbReference>
<evidence type="ECO:0000259" key="2">
    <source>
        <dbReference type="Pfam" id="PF13590"/>
    </source>
</evidence>
<comment type="caution">
    <text evidence="3">The sequence shown here is derived from an EMBL/GenBank/DDBJ whole genome shotgun (WGS) entry which is preliminary data.</text>
</comment>
<protein>
    <submittedName>
        <fullName evidence="3">DUF4136 domain-containing protein</fullName>
    </submittedName>
</protein>
<organism evidence="3 4">
    <name type="scientific">Pontibacter diazotrophicus</name>
    <dbReference type="NCBI Taxonomy" id="1400979"/>
    <lineage>
        <taxon>Bacteria</taxon>
        <taxon>Pseudomonadati</taxon>
        <taxon>Bacteroidota</taxon>
        <taxon>Cytophagia</taxon>
        <taxon>Cytophagales</taxon>
        <taxon>Hymenobacteraceae</taxon>
        <taxon>Pontibacter</taxon>
    </lineage>
</organism>
<feature type="signal peptide" evidence="1">
    <location>
        <begin position="1"/>
        <end position="23"/>
    </location>
</feature>
<sequence length="199" mass="22565">MITATNRLIVLLCLMMCSIGLNSCVTTSGAVGASAIKAPYARMETYKTYAWFQQQPVAEADYDKGFNENLDMHIRRAVEEELEERGYRKAERNPDVLVAYDVSVSVPEEKDKPENFSTGFGYSYGYMRGYRYNYGNADMPGYRSVDLFKQGTLIIDLISPQSKMLLWRGWAEGGINNFKAGYKQVRNQVEEVLGKLESL</sequence>
<dbReference type="Pfam" id="PF13590">
    <property type="entry name" value="DUF4136"/>
    <property type="match status" value="1"/>
</dbReference>
<dbReference type="OrthoDB" id="5432251at2"/>
<keyword evidence="1" id="KW-0732">Signal</keyword>
<evidence type="ECO:0000256" key="1">
    <source>
        <dbReference type="SAM" id="SignalP"/>
    </source>
</evidence>
<evidence type="ECO:0000313" key="4">
    <source>
        <dbReference type="Proteomes" id="UP000256708"/>
    </source>
</evidence>